<proteinExistence type="predicted"/>
<gene>
    <name evidence="1" type="ORF">AMTR_s00078p00172470</name>
</gene>
<name>W1P7I6_AMBTC</name>
<dbReference type="HOGENOM" id="CLU_1951690_0_0_1"/>
<sequence>MVSHHKKKVNNRKVVTGWNFLAAMQRKVSHFKDGPTHSKEEVTKNLEGLQSSDGRAGSLVACNLLNDGKSLSDEMEAQNSGKKVEVERVLKEVPIISIRQSLLSLFPRIPLLKGDFQPAKAANEEAVHQ</sequence>
<accession>W1P7I6</accession>
<evidence type="ECO:0000313" key="1">
    <source>
        <dbReference type="EMBL" id="ERN03883.1"/>
    </source>
</evidence>
<keyword evidence="2" id="KW-1185">Reference proteome</keyword>
<dbReference type="Gramene" id="ERN03883">
    <property type="protein sequence ID" value="ERN03883"/>
    <property type="gene ID" value="AMTR_s00078p00172470"/>
</dbReference>
<organism evidence="1 2">
    <name type="scientific">Amborella trichopoda</name>
    <dbReference type="NCBI Taxonomy" id="13333"/>
    <lineage>
        <taxon>Eukaryota</taxon>
        <taxon>Viridiplantae</taxon>
        <taxon>Streptophyta</taxon>
        <taxon>Embryophyta</taxon>
        <taxon>Tracheophyta</taxon>
        <taxon>Spermatophyta</taxon>
        <taxon>Magnoliopsida</taxon>
        <taxon>Amborellales</taxon>
        <taxon>Amborellaceae</taxon>
        <taxon>Amborella</taxon>
    </lineage>
</organism>
<dbReference type="Proteomes" id="UP000017836">
    <property type="component" value="Unassembled WGS sequence"/>
</dbReference>
<reference evidence="2" key="1">
    <citation type="journal article" date="2013" name="Science">
        <title>The Amborella genome and the evolution of flowering plants.</title>
        <authorList>
            <consortium name="Amborella Genome Project"/>
        </authorList>
    </citation>
    <scope>NUCLEOTIDE SEQUENCE [LARGE SCALE GENOMIC DNA]</scope>
</reference>
<dbReference type="EMBL" id="KI394330">
    <property type="protein sequence ID" value="ERN03883.1"/>
    <property type="molecule type" value="Genomic_DNA"/>
</dbReference>
<evidence type="ECO:0000313" key="2">
    <source>
        <dbReference type="Proteomes" id="UP000017836"/>
    </source>
</evidence>
<protein>
    <submittedName>
        <fullName evidence="1">Uncharacterized protein</fullName>
    </submittedName>
</protein>
<dbReference type="AlphaFoldDB" id="W1P7I6"/>